<comment type="caution">
    <text evidence="2">The sequence shown here is derived from an EMBL/GenBank/DDBJ whole genome shotgun (WGS) entry which is preliminary data.</text>
</comment>
<evidence type="ECO:0000313" key="2">
    <source>
        <dbReference type="EMBL" id="MDQ0582262.1"/>
    </source>
</evidence>
<gene>
    <name evidence="2" type="ORF">QF030_004440</name>
</gene>
<proteinExistence type="predicted"/>
<accession>A0ABU0NT21</accession>
<keyword evidence="3" id="KW-1185">Reference proteome</keyword>
<evidence type="ECO:0000256" key="1">
    <source>
        <dbReference type="SAM" id="MobiDB-lite"/>
    </source>
</evidence>
<dbReference type="EMBL" id="JAUSWV010000002">
    <property type="protein sequence ID" value="MDQ0582262.1"/>
    <property type="molecule type" value="Genomic_DNA"/>
</dbReference>
<reference evidence="2 3" key="1">
    <citation type="submission" date="2023-07" db="EMBL/GenBank/DDBJ databases">
        <title>Comparative genomics of wheat-associated soil bacteria to identify genetic determinants of phenazine resistance.</title>
        <authorList>
            <person name="Mouncey N."/>
        </authorList>
    </citation>
    <scope>NUCLEOTIDE SEQUENCE [LARGE SCALE GENOMIC DNA]</scope>
    <source>
        <strain evidence="2 3">B2I6</strain>
    </source>
</reference>
<protein>
    <submittedName>
        <fullName evidence="2">Uncharacterized protein</fullName>
    </submittedName>
</protein>
<feature type="region of interest" description="Disordered" evidence="1">
    <location>
        <begin position="127"/>
        <end position="154"/>
    </location>
</feature>
<name>A0ABU0NT21_STRRH</name>
<dbReference type="Proteomes" id="UP001230654">
    <property type="component" value="Unassembled WGS sequence"/>
</dbReference>
<sequence>MTFQGAVPDVLALHTGHGREHGEHDAGRVVRALQFPGEELQPDVARLQLLGEHGEFDTAAESLVFVDDEGDSDAGGADLTSKLYGGLQLGALGRTGGILLREDPGAPGLGEGVELCVEGLPGGRGAAYPRRTCPTGSAPALKQRLPDGIDGQPL</sequence>
<evidence type="ECO:0000313" key="3">
    <source>
        <dbReference type="Proteomes" id="UP001230654"/>
    </source>
</evidence>
<organism evidence="2 3">
    <name type="scientific">Streptomyces rishiriensis</name>
    <dbReference type="NCBI Taxonomy" id="68264"/>
    <lineage>
        <taxon>Bacteria</taxon>
        <taxon>Bacillati</taxon>
        <taxon>Actinomycetota</taxon>
        <taxon>Actinomycetes</taxon>
        <taxon>Kitasatosporales</taxon>
        <taxon>Streptomycetaceae</taxon>
        <taxon>Streptomyces</taxon>
    </lineage>
</organism>